<keyword evidence="2" id="KW-1185">Reference proteome</keyword>
<name>A0ACB8A5I8_9AGAM</name>
<reference evidence="1" key="1">
    <citation type="journal article" date="2021" name="New Phytol.">
        <title>Evolutionary innovations through gain and loss of genes in the ectomycorrhizal Boletales.</title>
        <authorList>
            <person name="Wu G."/>
            <person name="Miyauchi S."/>
            <person name="Morin E."/>
            <person name="Kuo A."/>
            <person name="Drula E."/>
            <person name="Varga T."/>
            <person name="Kohler A."/>
            <person name="Feng B."/>
            <person name="Cao Y."/>
            <person name="Lipzen A."/>
            <person name="Daum C."/>
            <person name="Hundley H."/>
            <person name="Pangilinan J."/>
            <person name="Johnson J."/>
            <person name="Barry K."/>
            <person name="LaButti K."/>
            <person name="Ng V."/>
            <person name="Ahrendt S."/>
            <person name="Min B."/>
            <person name="Choi I.G."/>
            <person name="Park H."/>
            <person name="Plett J.M."/>
            <person name="Magnuson J."/>
            <person name="Spatafora J.W."/>
            <person name="Nagy L.G."/>
            <person name="Henrissat B."/>
            <person name="Grigoriev I.V."/>
            <person name="Yang Z.L."/>
            <person name="Xu J."/>
            <person name="Martin F.M."/>
        </authorList>
    </citation>
    <scope>NUCLEOTIDE SEQUENCE</scope>
    <source>
        <strain evidence="1">ATCC 28755</strain>
    </source>
</reference>
<gene>
    <name evidence="1" type="ORF">BJ138DRAFT_1013764</name>
</gene>
<accession>A0ACB8A5I8</accession>
<organism evidence="1 2">
    <name type="scientific">Hygrophoropsis aurantiaca</name>
    <dbReference type="NCBI Taxonomy" id="72124"/>
    <lineage>
        <taxon>Eukaryota</taxon>
        <taxon>Fungi</taxon>
        <taxon>Dikarya</taxon>
        <taxon>Basidiomycota</taxon>
        <taxon>Agaricomycotina</taxon>
        <taxon>Agaricomycetes</taxon>
        <taxon>Agaricomycetidae</taxon>
        <taxon>Boletales</taxon>
        <taxon>Coniophorineae</taxon>
        <taxon>Hygrophoropsidaceae</taxon>
        <taxon>Hygrophoropsis</taxon>
    </lineage>
</organism>
<evidence type="ECO:0000313" key="2">
    <source>
        <dbReference type="Proteomes" id="UP000790377"/>
    </source>
</evidence>
<proteinExistence type="predicted"/>
<dbReference type="EMBL" id="MU267858">
    <property type="protein sequence ID" value="KAH7907933.1"/>
    <property type="molecule type" value="Genomic_DNA"/>
</dbReference>
<protein>
    <submittedName>
        <fullName evidence="1">Uncharacterized protein</fullName>
    </submittedName>
</protein>
<dbReference type="Proteomes" id="UP000790377">
    <property type="component" value="Unassembled WGS sequence"/>
</dbReference>
<evidence type="ECO:0000313" key="1">
    <source>
        <dbReference type="EMBL" id="KAH7907933.1"/>
    </source>
</evidence>
<sequence length="302" mass="35291">MPRLLVDPALEEQPDHSSAMYQGLRTAIIGNTQTTEEEAAERLTELWRTARDDRTVRWQAQLEEDARIAAEAEQERQAQEAQEREQREQAAELERQEAEKKKLKINDFDDNRQVDSSLVPHPSAYAMSKLEHFEYVELWYFTQAGCAEAAIEAKSTSDDAYGLTKVDGFAAFRRVSDLKASRKVVQDHLLSWRDFDIGKTNLLYHIDKLKWPKKHQDALMVFFLTIVNHEYRVRPRGEEALVIYASRVRYNWHEFLKRNQGYNISLFNNELFQTIVSEVWDIARDQGLQGQSFQKSYNQSRS</sequence>
<comment type="caution">
    <text evidence="1">The sequence shown here is derived from an EMBL/GenBank/DDBJ whole genome shotgun (WGS) entry which is preliminary data.</text>
</comment>